<protein>
    <submittedName>
        <fullName evidence="1">YfbM family protein</fullName>
    </submittedName>
</protein>
<dbReference type="RefSeq" id="WP_151566073.1">
    <property type="nucleotide sequence ID" value="NZ_WBMT01000019.1"/>
</dbReference>
<evidence type="ECO:0000313" key="1">
    <source>
        <dbReference type="EMBL" id="KAB2343270.1"/>
    </source>
</evidence>
<dbReference type="Gene3D" id="3.40.1760.10">
    <property type="entry name" value="YfbM-like super family"/>
    <property type="match status" value="1"/>
</dbReference>
<dbReference type="EMBL" id="WBMT01000019">
    <property type="protein sequence ID" value="KAB2343270.1"/>
    <property type="molecule type" value="Genomic_DNA"/>
</dbReference>
<gene>
    <name evidence="1" type="ORF">F8566_34535</name>
</gene>
<dbReference type="Pfam" id="PF08974">
    <property type="entry name" value="DUF1877"/>
    <property type="match status" value="1"/>
</dbReference>
<name>A0A6H9YQN9_9ACTN</name>
<dbReference type="Proteomes" id="UP000468735">
    <property type="component" value="Unassembled WGS sequence"/>
</dbReference>
<accession>A0A6H9YQN9</accession>
<dbReference type="OrthoDB" id="1821531at2"/>
<proteinExistence type="predicted"/>
<comment type="caution">
    <text evidence="1">The sequence shown here is derived from an EMBL/GenBank/DDBJ whole genome shotgun (WGS) entry which is preliminary data.</text>
</comment>
<dbReference type="InterPro" id="IPR015068">
    <property type="entry name" value="DUF1877"/>
</dbReference>
<evidence type="ECO:0000313" key="2">
    <source>
        <dbReference type="Proteomes" id="UP000468735"/>
    </source>
</evidence>
<dbReference type="AlphaFoldDB" id="A0A6H9YQN9"/>
<keyword evidence="2" id="KW-1185">Reference proteome</keyword>
<organism evidence="1 2">
    <name type="scientific">Actinomadura rudentiformis</name>
    <dbReference type="NCBI Taxonomy" id="359158"/>
    <lineage>
        <taxon>Bacteria</taxon>
        <taxon>Bacillati</taxon>
        <taxon>Actinomycetota</taxon>
        <taxon>Actinomycetes</taxon>
        <taxon>Streptosporangiales</taxon>
        <taxon>Thermomonosporaceae</taxon>
        <taxon>Actinomadura</taxon>
    </lineage>
</organism>
<reference evidence="1 2" key="1">
    <citation type="submission" date="2019-09" db="EMBL/GenBank/DDBJ databases">
        <title>Actinomadura physcomitrii sp. nov., a novel actinomycete isolated from moss [Physcomitrium sphaericum (Ludw) Fuernr].</title>
        <authorList>
            <person name="Zhuang X."/>
            <person name="Liu C."/>
        </authorList>
    </citation>
    <scope>NUCLEOTIDE SEQUENCE [LARGE SCALE GENOMIC DNA]</scope>
    <source>
        <strain evidence="1 2">HMC1</strain>
    </source>
</reference>
<dbReference type="InterPro" id="IPR035944">
    <property type="entry name" value="YfbM-like_sf"/>
</dbReference>
<dbReference type="SUPFAM" id="SSF111069">
    <property type="entry name" value="Hypothetical protein yfbM"/>
    <property type="match status" value="1"/>
</dbReference>
<sequence length="161" mass="18010">MLGVHFAITADQERLLLAADDEDGAGIGEILEDIEENWDDDLLSVSTDKAWDAMHRCLSDGTLDPDGGEYPLSYAVLGGRHLHEEYYVVYLTAAEVRDVAEALSRVDEAWLRQRFNAMDDVDYGGAHDDEGFEYVWGNFVDVRAFYERAAKAGRPVIFTAT</sequence>